<evidence type="ECO:0000313" key="1">
    <source>
        <dbReference type="EMBL" id="MCI37543.1"/>
    </source>
</evidence>
<sequence length="30" mass="3102">EGGGGGGCDRSEMEVMQGCGGAVLTWRCWI</sequence>
<proteinExistence type="predicted"/>
<accession>A0A392RLN4</accession>
<keyword evidence="2" id="KW-1185">Reference proteome</keyword>
<dbReference type="EMBL" id="LXQA010245639">
    <property type="protein sequence ID" value="MCI37543.1"/>
    <property type="molecule type" value="Genomic_DNA"/>
</dbReference>
<reference evidence="1 2" key="1">
    <citation type="journal article" date="2018" name="Front. Plant Sci.">
        <title>Red Clover (Trifolium pratense) and Zigzag Clover (T. medium) - A Picture of Genomic Similarities and Differences.</title>
        <authorList>
            <person name="Dluhosova J."/>
            <person name="Istvanek J."/>
            <person name="Nedelnik J."/>
            <person name="Repkova J."/>
        </authorList>
    </citation>
    <scope>NUCLEOTIDE SEQUENCE [LARGE SCALE GENOMIC DNA]</scope>
    <source>
        <strain evidence="2">cv. 10/8</strain>
        <tissue evidence="1">Leaf</tissue>
    </source>
</reference>
<evidence type="ECO:0000313" key="2">
    <source>
        <dbReference type="Proteomes" id="UP000265520"/>
    </source>
</evidence>
<dbReference type="Proteomes" id="UP000265520">
    <property type="component" value="Unassembled WGS sequence"/>
</dbReference>
<dbReference type="AlphaFoldDB" id="A0A392RLN4"/>
<protein>
    <submittedName>
        <fullName evidence="1">Uncharacterized protein</fullName>
    </submittedName>
</protein>
<feature type="non-terminal residue" evidence="1">
    <location>
        <position position="1"/>
    </location>
</feature>
<comment type="caution">
    <text evidence="1">The sequence shown here is derived from an EMBL/GenBank/DDBJ whole genome shotgun (WGS) entry which is preliminary data.</text>
</comment>
<name>A0A392RLN4_9FABA</name>
<organism evidence="1 2">
    <name type="scientific">Trifolium medium</name>
    <dbReference type="NCBI Taxonomy" id="97028"/>
    <lineage>
        <taxon>Eukaryota</taxon>
        <taxon>Viridiplantae</taxon>
        <taxon>Streptophyta</taxon>
        <taxon>Embryophyta</taxon>
        <taxon>Tracheophyta</taxon>
        <taxon>Spermatophyta</taxon>
        <taxon>Magnoliopsida</taxon>
        <taxon>eudicotyledons</taxon>
        <taxon>Gunneridae</taxon>
        <taxon>Pentapetalae</taxon>
        <taxon>rosids</taxon>
        <taxon>fabids</taxon>
        <taxon>Fabales</taxon>
        <taxon>Fabaceae</taxon>
        <taxon>Papilionoideae</taxon>
        <taxon>50 kb inversion clade</taxon>
        <taxon>NPAAA clade</taxon>
        <taxon>Hologalegina</taxon>
        <taxon>IRL clade</taxon>
        <taxon>Trifolieae</taxon>
        <taxon>Trifolium</taxon>
    </lineage>
</organism>